<dbReference type="GO" id="GO:0031514">
    <property type="term" value="C:motile cilium"/>
    <property type="evidence" value="ECO:0007669"/>
    <property type="project" value="TreeGrafter"/>
</dbReference>
<evidence type="ECO:0008006" key="10">
    <source>
        <dbReference type="Google" id="ProtNLM"/>
    </source>
</evidence>
<evidence type="ECO:0000256" key="4">
    <source>
        <dbReference type="ARBA" id="ARBA00023212"/>
    </source>
</evidence>
<organism evidence="8 9">
    <name type="scientific">Zoarces viviparus</name>
    <name type="common">Viviparous eelpout</name>
    <name type="synonym">Blennius viviparus</name>
    <dbReference type="NCBI Taxonomy" id="48416"/>
    <lineage>
        <taxon>Eukaryota</taxon>
        <taxon>Metazoa</taxon>
        <taxon>Chordata</taxon>
        <taxon>Craniata</taxon>
        <taxon>Vertebrata</taxon>
        <taxon>Euteleostomi</taxon>
        <taxon>Actinopterygii</taxon>
        <taxon>Neopterygii</taxon>
        <taxon>Teleostei</taxon>
        <taxon>Neoteleostei</taxon>
        <taxon>Acanthomorphata</taxon>
        <taxon>Eupercaria</taxon>
        <taxon>Perciformes</taxon>
        <taxon>Cottioidei</taxon>
        <taxon>Zoarcales</taxon>
        <taxon>Zoarcidae</taxon>
        <taxon>Zoarcinae</taxon>
        <taxon>Zoarces</taxon>
    </lineage>
</organism>
<feature type="region of interest" description="Disordered" evidence="7">
    <location>
        <begin position="293"/>
        <end position="312"/>
    </location>
</feature>
<dbReference type="AlphaFoldDB" id="A0AAW1DTH9"/>
<dbReference type="Proteomes" id="UP001488805">
    <property type="component" value="Unassembled WGS sequence"/>
</dbReference>
<dbReference type="PANTHER" id="PTHR14871">
    <property type="entry name" value="DYNEIN REGULATORY COMPLEX PROTEIN 9"/>
    <property type="match status" value="1"/>
</dbReference>
<evidence type="ECO:0000256" key="6">
    <source>
        <dbReference type="SAM" id="Coils"/>
    </source>
</evidence>
<reference evidence="8 9" key="1">
    <citation type="journal article" date="2024" name="Genome Biol. Evol.">
        <title>Chromosome-level genome assembly of the viviparous eelpout Zoarces viviparus.</title>
        <authorList>
            <person name="Fuhrmann N."/>
            <person name="Brasseur M.V."/>
            <person name="Bakowski C.E."/>
            <person name="Podsiadlowski L."/>
            <person name="Prost S."/>
            <person name="Krehenwinkel H."/>
            <person name="Mayer C."/>
        </authorList>
    </citation>
    <scope>NUCLEOTIDE SEQUENCE [LARGE SCALE GENOMIC DNA]</scope>
    <source>
        <strain evidence="8">NO-MEL_2022_Ind0_liver</strain>
    </source>
</reference>
<evidence type="ECO:0000256" key="5">
    <source>
        <dbReference type="ARBA" id="ARBA00023273"/>
    </source>
</evidence>
<gene>
    <name evidence="8" type="ORF">VZT92_026839</name>
</gene>
<dbReference type="GO" id="GO:0044782">
    <property type="term" value="P:cilium organization"/>
    <property type="evidence" value="ECO:0007669"/>
    <property type="project" value="TreeGrafter"/>
</dbReference>
<evidence type="ECO:0000256" key="3">
    <source>
        <dbReference type="ARBA" id="ARBA00022490"/>
    </source>
</evidence>
<dbReference type="PROSITE" id="PS50096">
    <property type="entry name" value="IQ"/>
    <property type="match status" value="1"/>
</dbReference>
<evidence type="ECO:0000256" key="7">
    <source>
        <dbReference type="SAM" id="MobiDB-lite"/>
    </source>
</evidence>
<evidence type="ECO:0000313" key="8">
    <source>
        <dbReference type="EMBL" id="KAK9513295.1"/>
    </source>
</evidence>
<keyword evidence="3" id="KW-0963">Cytoplasm</keyword>
<protein>
    <recommendedName>
        <fullName evidence="10">Dynein regulatory complex protein 9</fullName>
    </recommendedName>
</protein>
<comment type="caution">
    <text evidence="8">The sequence shown here is derived from an EMBL/GenBank/DDBJ whole genome shotgun (WGS) entry which is preliminary data.</text>
</comment>
<dbReference type="InterPro" id="IPR042618">
    <property type="entry name" value="IQCG"/>
</dbReference>
<keyword evidence="5" id="KW-0966">Cell projection</keyword>
<evidence type="ECO:0000256" key="2">
    <source>
        <dbReference type="ARBA" id="ARBA00004316"/>
    </source>
</evidence>
<dbReference type="GO" id="GO:0005737">
    <property type="term" value="C:cytoplasm"/>
    <property type="evidence" value="ECO:0007669"/>
    <property type="project" value="TreeGrafter"/>
</dbReference>
<evidence type="ECO:0000313" key="9">
    <source>
        <dbReference type="Proteomes" id="UP001488805"/>
    </source>
</evidence>
<sequence length="312" mass="36974">MPLSRSQSLGLAAVLEDCSVQLDILGLRLAVQTDREQGPAAAQEKARLTKLRRDCQYVSQLVFKLHSELEEKQSISSLLQVVEEEEQKMKAEDMQREAEAEQKQRLQTLDRQKEELRQKIKTLKDIHQQTSLVNFELMELSDRKKKLEEANIAHQLKEVQRTNSETEEQLEEQRKKMQLQLIEERKVHEKSKTFLKNRHTELQQQLQQWQQRTTQMQQEKVKQLNRVCCKRTMNLDRLTEMRRVFKEMELVVMEDKEEQEKLHQQQVEARAATKLQVWWRGCMVRRGLGSFKKVDDKKGKKKTAKGGKKKKK</sequence>
<keyword evidence="9" id="KW-1185">Reference proteome</keyword>
<feature type="coiled-coil region" evidence="6">
    <location>
        <begin position="81"/>
        <end position="219"/>
    </location>
</feature>
<dbReference type="PANTHER" id="PTHR14871:SF1">
    <property type="entry name" value="DYNEIN REGULATORY COMPLEX PROTEIN 9"/>
    <property type="match status" value="1"/>
</dbReference>
<accession>A0AAW1DTH9</accession>
<name>A0AAW1DTH9_ZOAVI</name>
<proteinExistence type="predicted"/>
<dbReference type="CDD" id="cd23766">
    <property type="entry name" value="IQCG"/>
    <property type="match status" value="1"/>
</dbReference>
<keyword evidence="6" id="KW-0175">Coiled coil</keyword>
<keyword evidence="4" id="KW-0206">Cytoskeleton</keyword>
<feature type="compositionally biased region" description="Basic residues" evidence="7">
    <location>
        <begin position="299"/>
        <end position="312"/>
    </location>
</feature>
<evidence type="ECO:0000256" key="1">
    <source>
        <dbReference type="ARBA" id="ARBA00004245"/>
    </source>
</evidence>
<dbReference type="GO" id="GO:0005856">
    <property type="term" value="C:cytoskeleton"/>
    <property type="evidence" value="ECO:0007669"/>
    <property type="project" value="UniProtKB-SubCell"/>
</dbReference>
<comment type="subcellular location">
    <subcellularLocation>
        <location evidence="2">Cell projection</location>
    </subcellularLocation>
    <subcellularLocation>
        <location evidence="1">Cytoplasm</location>
        <location evidence="1">Cytoskeleton</location>
    </subcellularLocation>
</comment>
<dbReference type="EMBL" id="JBCEZU010000597">
    <property type="protein sequence ID" value="KAK9513295.1"/>
    <property type="molecule type" value="Genomic_DNA"/>
</dbReference>